<evidence type="ECO:0008006" key="7">
    <source>
        <dbReference type="Google" id="ProtNLM"/>
    </source>
</evidence>
<proteinExistence type="predicted"/>
<dbReference type="Gene3D" id="1.25.40.10">
    <property type="entry name" value="Tetratricopeptide repeat domain"/>
    <property type="match status" value="1"/>
</dbReference>
<protein>
    <recommendedName>
        <fullName evidence="7">TPR-like protein</fullName>
    </recommendedName>
</protein>
<dbReference type="PANTHER" id="PTHR16193:SF0">
    <property type="entry name" value="TETRATRICOPEPTIDE REPEAT PROTEIN 27"/>
    <property type="match status" value="1"/>
</dbReference>
<keyword evidence="6" id="KW-1185">Reference proteome</keyword>
<comment type="caution">
    <text evidence="5">The sequence shown here is derived from an EMBL/GenBank/DDBJ whole genome shotgun (WGS) entry which is preliminary data.</text>
</comment>
<evidence type="ECO:0000256" key="4">
    <source>
        <dbReference type="SAM" id="MobiDB-lite"/>
    </source>
</evidence>
<reference evidence="5 6" key="1">
    <citation type="journal article" date="2023" name="G3 (Bethesda)">
        <title>A chromosome-level genome assembly of Zasmidium syzygii isolated from banana leaves.</title>
        <authorList>
            <person name="van Westerhoven A.C."/>
            <person name="Mehrabi R."/>
            <person name="Talebi R."/>
            <person name="Steentjes M.B.F."/>
            <person name="Corcolon B."/>
            <person name="Chong P.A."/>
            <person name="Kema G.H.J."/>
            <person name="Seidl M.F."/>
        </authorList>
    </citation>
    <scope>NUCLEOTIDE SEQUENCE [LARGE SCALE GENOMIC DNA]</scope>
    <source>
        <strain evidence="5 6">P124</strain>
    </source>
</reference>
<dbReference type="PROSITE" id="PS50005">
    <property type="entry name" value="TPR"/>
    <property type="match status" value="2"/>
</dbReference>
<dbReference type="InterPro" id="IPR011990">
    <property type="entry name" value="TPR-like_helical_dom_sf"/>
</dbReference>
<evidence type="ECO:0000256" key="1">
    <source>
        <dbReference type="ARBA" id="ARBA00022737"/>
    </source>
</evidence>
<dbReference type="PANTHER" id="PTHR16193">
    <property type="entry name" value="TETRATRICOPEPTIDE REPEAT PROTEIN 27"/>
    <property type="match status" value="1"/>
</dbReference>
<feature type="region of interest" description="Disordered" evidence="4">
    <location>
        <begin position="566"/>
        <end position="588"/>
    </location>
</feature>
<dbReference type="SUPFAM" id="SSF48452">
    <property type="entry name" value="TPR-like"/>
    <property type="match status" value="1"/>
</dbReference>
<sequence>MGRLTRSLISLLPTTKALKPKMADALLQYLRASLPQEVATLAESHLNNLEQGQFESILRSTEARALFGHKEDPSLESSKLEDFPSWSDWIFHRLGVYCGDRSKPEKQVILFCIGYAALLTFVQSNVTGPPLEFQPSSLILPEDGQKEIQQRLLTGLSVDGIAAYKLTPHIELLSLADAVMTRPAVLKNVKAARWAKLRVSFLHQRLLSEVSPTLQDVIYDDLELIQDDFTSYPGDCAALEAEFVLERATIHIHHGLDKFARSDLEQAKKDRRFEFALTGLLGKRTKYQEKDISQLVVLAKSHEDNDSATANVGDSAADAANGEGSKKKPENIDLNDDTLLEAISFSEKPADIATEIQDSDSLPPSLKAIDPSTQPQLQPLDSTILLLLASSITNTSPANGLTREETLPYATRVLEGGSSNWQVYTQALLVRSRIEGYRSRTIERGLLQLQALVDQVIADTTGAGSSGKEDADAATQTTTFLPKAKESESAPVTERLRYIFQLATPTRWELEAELASRWVQLGGLRSALEIYERLEMWAEAALCWAATEREEKAKRIVRRQLFHATNGGPGVPEDNISEDEEWTGPARDPAPLDAPRLYCILGDIDHSVEMYERAWEVSNQRYARAQRSIGRHFFSAGDMVRAAEAYSKSLKVNQLNQQSWFALGCALLELAQFEKAAEAFSRCVQLDETDAEAWSNLAAALLRTDPDNIDIKREGEKVKLDDEDDSVPNEASTSHDRQQNIRQEALSALKRAARLKHDSHRIWTNVLIAAASLSPPDYTTILAAQKRIIDIRGPVEGEKSIDVEIVSGLVNHIIATNDTYDPEQPGIARMVVKFIDQSVVPLITASAELWRLVAKLALWRNKPSTALDAEEKAWRAVTSQAGWETGESEARWNEVVEATVRLCEAYESFGPKERTEGMAAGAGEPVMKDWKFKARSAVRGIMGRGKENWEGTEGWDRLKDVVDGLRG</sequence>
<dbReference type="SMART" id="SM00028">
    <property type="entry name" value="TPR"/>
    <property type="match status" value="2"/>
</dbReference>
<dbReference type="EMBL" id="JAXOVC010000002">
    <property type="protein sequence ID" value="KAK4506103.1"/>
    <property type="molecule type" value="Genomic_DNA"/>
</dbReference>
<feature type="region of interest" description="Disordered" evidence="4">
    <location>
        <begin position="306"/>
        <end position="333"/>
    </location>
</feature>
<dbReference type="InterPro" id="IPR019734">
    <property type="entry name" value="TPR_rpt"/>
</dbReference>
<feature type="repeat" description="TPR" evidence="3">
    <location>
        <begin position="657"/>
        <end position="690"/>
    </location>
</feature>
<accession>A0ABR0EY28</accession>
<dbReference type="InterPro" id="IPR044244">
    <property type="entry name" value="TTC27/Emw1"/>
</dbReference>
<gene>
    <name evidence="5" type="ORF">PRZ48_004068</name>
</gene>
<feature type="repeat" description="TPR" evidence="3">
    <location>
        <begin position="623"/>
        <end position="656"/>
    </location>
</feature>
<keyword evidence="2 3" id="KW-0802">TPR repeat</keyword>
<feature type="region of interest" description="Disordered" evidence="4">
    <location>
        <begin position="715"/>
        <end position="740"/>
    </location>
</feature>
<evidence type="ECO:0000313" key="5">
    <source>
        <dbReference type="EMBL" id="KAK4506103.1"/>
    </source>
</evidence>
<evidence type="ECO:0000256" key="2">
    <source>
        <dbReference type="ARBA" id="ARBA00022803"/>
    </source>
</evidence>
<dbReference type="Proteomes" id="UP001305779">
    <property type="component" value="Unassembled WGS sequence"/>
</dbReference>
<evidence type="ECO:0000313" key="6">
    <source>
        <dbReference type="Proteomes" id="UP001305779"/>
    </source>
</evidence>
<dbReference type="Pfam" id="PF13181">
    <property type="entry name" value="TPR_8"/>
    <property type="match status" value="1"/>
</dbReference>
<organism evidence="5 6">
    <name type="scientific">Zasmidium cellare</name>
    <name type="common">Wine cellar mold</name>
    <name type="synonym">Racodium cellare</name>
    <dbReference type="NCBI Taxonomy" id="395010"/>
    <lineage>
        <taxon>Eukaryota</taxon>
        <taxon>Fungi</taxon>
        <taxon>Dikarya</taxon>
        <taxon>Ascomycota</taxon>
        <taxon>Pezizomycotina</taxon>
        <taxon>Dothideomycetes</taxon>
        <taxon>Dothideomycetidae</taxon>
        <taxon>Mycosphaerellales</taxon>
        <taxon>Mycosphaerellaceae</taxon>
        <taxon>Zasmidium</taxon>
    </lineage>
</organism>
<name>A0ABR0EY28_ZASCE</name>
<evidence type="ECO:0000256" key="3">
    <source>
        <dbReference type="PROSITE-ProRule" id="PRU00339"/>
    </source>
</evidence>
<keyword evidence="1" id="KW-0677">Repeat</keyword>